<reference evidence="2" key="1">
    <citation type="submission" date="2022-11" db="EMBL/GenBank/DDBJ databases">
        <authorList>
            <person name="Scott C."/>
            <person name="Bruce N."/>
        </authorList>
    </citation>
    <scope>NUCLEOTIDE SEQUENCE</scope>
</reference>
<feature type="compositionally biased region" description="Low complexity" evidence="1">
    <location>
        <begin position="145"/>
        <end position="159"/>
    </location>
</feature>
<evidence type="ECO:0000313" key="2">
    <source>
        <dbReference type="EMBL" id="CAI4217455.1"/>
    </source>
</evidence>
<dbReference type="OrthoDB" id="5244050at2759"/>
<protein>
    <submittedName>
        <fullName evidence="2">Uncharacterized protein</fullName>
    </submittedName>
</protein>
<gene>
    <name evidence="2" type="ORF">PPNO1_LOCUS7065</name>
</gene>
<feature type="region of interest" description="Disordered" evidence="1">
    <location>
        <begin position="200"/>
        <end position="265"/>
    </location>
</feature>
<proteinExistence type="predicted"/>
<dbReference type="AlphaFoldDB" id="A0A9P1H7N3"/>
<dbReference type="Proteomes" id="UP000838763">
    <property type="component" value="Unassembled WGS sequence"/>
</dbReference>
<dbReference type="EMBL" id="CALLCH030000016">
    <property type="protein sequence ID" value="CAI4217455.1"/>
    <property type="molecule type" value="Genomic_DNA"/>
</dbReference>
<feature type="compositionally biased region" description="Acidic residues" evidence="1">
    <location>
        <begin position="202"/>
        <end position="222"/>
    </location>
</feature>
<evidence type="ECO:0000313" key="3">
    <source>
        <dbReference type="Proteomes" id="UP000838763"/>
    </source>
</evidence>
<feature type="compositionally biased region" description="Basic and acidic residues" evidence="1">
    <location>
        <begin position="223"/>
        <end position="240"/>
    </location>
</feature>
<name>A0A9P1H7N3_9PEZI</name>
<evidence type="ECO:0000256" key="1">
    <source>
        <dbReference type="SAM" id="MobiDB-lite"/>
    </source>
</evidence>
<comment type="caution">
    <text evidence="2">The sequence shown here is derived from an EMBL/GenBank/DDBJ whole genome shotgun (WGS) entry which is preliminary data.</text>
</comment>
<sequence>MSTLSTSSAGSATQQPILEARVVTITPAHTQDTSTLGQLDAHTLARTDSVRSIDQPTPPLSPNSVEFYVRPPSVPSVTNSRLIMAVTKQEEMLLSALRMKRARMRGNALSELEEEEEAFGETLSRQSSVRTRDTAYMAPVRAIQKSGSKSSIGTSLSRSQSRTGPWSDTEESHDVTLGSEFAPADAPQDRIVFYLDQGVGQAEDEEEPSPDLSDFMDYDDGSEDAHSLRETDSLRRDNDKPPATPKDAVPSTASLDSKEHEGTDELCLAGEEDVGYEAAFDIVL</sequence>
<organism evidence="2 3">
    <name type="scientific">Parascedosporium putredinis</name>
    <dbReference type="NCBI Taxonomy" id="1442378"/>
    <lineage>
        <taxon>Eukaryota</taxon>
        <taxon>Fungi</taxon>
        <taxon>Dikarya</taxon>
        <taxon>Ascomycota</taxon>
        <taxon>Pezizomycotina</taxon>
        <taxon>Sordariomycetes</taxon>
        <taxon>Hypocreomycetidae</taxon>
        <taxon>Microascales</taxon>
        <taxon>Microascaceae</taxon>
        <taxon>Parascedosporium</taxon>
    </lineage>
</organism>
<feature type="region of interest" description="Disordered" evidence="1">
    <location>
        <begin position="117"/>
        <end position="174"/>
    </location>
</feature>
<keyword evidence="3" id="KW-1185">Reference proteome</keyword>
<accession>A0A9P1H7N3</accession>